<dbReference type="EMBL" id="BRXS01000011">
    <property type="protein sequence ID" value="GLC28511.1"/>
    <property type="molecule type" value="Genomic_DNA"/>
</dbReference>
<reference evidence="3" key="1">
    <citation type="submission" date="2022-08" db="EMBL/GenBank/DDBJ databases">
        <title>Draft genome sequencing of Roseisolibacter agri AW1220.</title>
        <authorList>
            <person name="Tobiishi Y."/>
            <person name="Tonouchi A."/>
        </authorList>
    </citation>
    <scope>NUCLEOTIDE SEQUENCE</scope>
    <source>
        <strain evidence="3">AW1220</strain>
    </source>
</reference>
<feature type="compositionally biased region" description="Pro residues" evidence="1">
    <location>
        <begin position="15"/>
        <end position="31"/>
    </location>
</feature>
<dbReference type="AlphaFoldDB" id="A0AA37V952"/>
<feature type="region of interest" description="Disordered" evidence="1">
    <location>
        <begin position="1"/>
        <end position="42"/>
    </location>
</feature>
<dbReference type="RefSeq" id="WP_284352908.1">
    <property type="nucleotide sequence ID" value="NZ_BRXS01000011.1"/>
</dbReference>
<sequence>MHTEHATMNATTTLQPPPPAPPTAPGVPGAPAPTTVQAPSEAAVRVTEELDRARQAVAEIAPAQEGARPEMGVTTTPDGRIRIVARDGQVTVLDRNLFRPDQIEELVQTALEPPPPPEIPDRGPPEGVIALMGILAFFVTLMVIGFPLARALSRRMDRKTQGGGVPADVGLRLERIEQAVEAVAVEVERVSEAQRFSARLLSERLPEVLPRLDAAAESMQRRRIEG</sequence>
<evidence type="ECO:0000256" key="1">
    <source>
        <dbReference type="SAM" id="MobiDB-lite"/>
    </source>
</evidence>
<dbReference type="Proteomes" id="UP001161325">
    <property type="component" value="Unassembled WGS sequence"/>
</dbReference>
<proteinExistence type="predicted"/>
<accession>A0AA37V952</accession>
<evidence type="ECO:0000313" key="3">
    <source>
        <dbReference type="EMBL" id="GLC28511.1"/>
    </source>
</evidence>
<feature type="transmembrane region" description="Helical" evidence="2">
    <location>
        <begin position="128"/>
        <end position="149"/>
    </location>
</feature>
<keyword evidence="4" id="KW-1185">Reference proteome</keyword>
<gene>
    <name evidence="3" type="ORF">rosag_50240</name>
</gene>
<evidence type="ECO:0000313" key="4">
    <source>
        <dbReference type="Proteomes" id="UP001161325"/>
    </source>
</evidence>
<organism evidence="3 4">
    <name type="scientific">Roseisolibacter agri</name>
    <dbReference type="NCBI Taxonomy" id="2014610"/>
    <lineage>
        <taxon>Bacteria</taxon>
        <taxon>Pseudomonadati</taxon>
        <taxon>Gemmatimonadota</taxon>
        <taxon>Gemmatimonadia</taxon>
        <taxon>Gemmatimonadales</taxon>
        <taxon>Gemmatimonadaceae</taxon>
        <taxon>Roseisolibacter</taxon>
    </lineage>
</organism>
<evidence type="ECO:0000256" key="2">
    <source>
        <dbReference type="SAM" id="Phobius"/>
    </source>
</evidence>
<keyword evidence="2" id="KW-0812">Transmembrane</keyword>
<keyword evidence="2" id="KW-0472">Membrane</keyword>
<comment type="caution">
    <text evidence="3">The sequence shown here is derived from an EMBL/GenBank/DDBJ whole genome shotgun (WGS) entry which is preliminary data.</text>
</comment>
<keyword evidence="2" id="KW-1133">Transmembrane helix</keyword>
<name>A0AA37V952_9BACT</name>
<protein>
    <submittedName>
        <fullName evidence="3">Uncharacterized protein</fullName>
    </submittedName>
</protein>